<accession>A0ABV9QQ77</accession>
<dbReference type="SMART" id="SM00054">
    <property type="entry name" value="EFh"/>
    <property type="match status" value="3"/>
</dbReference>
<keyword evidence="4" id="KW-0732">Signal</keyword>
<protein>
    <submittedName>
        <fullName evidence="6">EF-hand domain-containing protein</fullName>
    </submittedName>
</protein>
<comment type="caution">
    <text evidence="6">The sequence shown here is derived from an EMBL/GenBank/DDBJ whole genome shotgun (WGS) entry which is preliminary data.</text>
</comment>
<dbReference type="InterPro" id="IPR011992">
    <property type="entry name" value="EF-hand-dom_pair"/>
</dbReference>
<keyword evidence="1" id="KW-0479">Metal-binding</keyword>
<gene>
    <name evidence="6" type="ORF">ACFO6Q_01950</name>
</gene>
<dbReference type="Proteomes" id="UP001595886">
    <property type="component" value="Unassembled WGS sequence"/>
</dbReference>
<dbReference type="InterPro" id="IPR018247">
    <property type="entry name" value="EF_Hand_1_Ca_BS"/>
</dbReference>
<dbReference type="PROSITE" id="PS50222">
    <property type="entry name" value="EF_HAND_2"/>
    <property type="match status" value="2"/>
</dbReference>
<keyword evidence="2" id="KW-0677">Repeat</keyword>
<feature type="region of interest" description="Disordered" evidence="3">
    <location>
        <begin position="147"/>
        <end position="171"/>
    </location>
</feature>
<dbReference type="EMBL" id="JBHSHD010000002">
    <property type="protein sequence ID" value="MFC4819066.1"/>
    <property type="molecule type" value="Genomic_DNA"/>
</dbReference>
<dbReference type="CDD" id="cd00051">
    <property type="entry name" value="EFh"/>
    <property type="match status" value="1"/>
</dbReference>
<feature type="region of interest" description="Disordered" evidence="3">
    <location>
        <begin position="34"/>
        <end position="56"/>
    </location>
</feature>
<evidence type="ECO:0000256" key="2">
    <source>
        <dbReference type="ARBA" id="ARBA00022737"/>
    </source>
</evidence>
<feature type="domain" description="EF-hand" evidence="5">
    <location>
        <begin position="116"/>
        <end position="151"/>
    </location>
</feature>
<name>A0ABV9QQ77_9GAMM</name>
<feature type="chain" id="PRO_5045692201" evidence="4">
    <location>
        <begin position="27"/>
        <end position="171"/>
    </location>
</feature>
<dbReference type="Pfam" id="PF13202">
    <property type="entry name" value="EF-hand_5"/>
    <property type="match status" value="3"/>
</dbReference>
<feature type="signal peptide" evidence="4">
    <location>
        <begin position="1"/>
        <end position="26"/>
    </location>
</feature>
<evidence type="ECO:0000259" key="5">
    <source>
        <dbReference type="PROSITE" id="PS50222"/>
    </source>
</evidence>
<dbReference type="PANTHER" id="PTHR10827">
    <property type="entry name" value="RETICULOCALBIN"/>
    <property type="match status" value="1"/>
</dbReference>
<dbReference type="SUPFAM" id="SSF47473">
    <property type="entry name" value="EF-hand"/>
    <property type="match status" value="1"/>
</dbReference>
<reference evidence="7" key="1">
    <citation type="journal article" date="2019" name="Int. J. Syst. Evol. Microbiol.">
        <title>The Global Catalogue of Microorganisms (GCM) 10K type strain sequencing project: providing services to taxonomists for standard genome sequencing and annotation.</title>
        <authorList>
            <consortium name="The Broad Institute Genomics Platform"/>
            <consortium name="The Broad Institute Genome Sequencing Center for Infectious Disease"/>
            <person name="Wu L."/>
            <person name="Ma J."/>
        </authorList>
    </citation>
    <scope>NUCLEOTIDE SEQUENCE [LARGE SCALE GENOMIC DNA]</scope>
    <source>
        <strain evidence="7">CCUG 30340</strain>
    </source>
</reference>
<feature type="domain" description="EF-hand" evidence="5">
    <location>
        <begin position="54"/>
        <end position="89"/>
    </location>
</feature>
<evidence type="ECO:0000256" key="3">
    <source>
        <dbReference type="SAM" id="MobiDB-lite"/>
    </source>
</evidence>
<dbReference type="RefSeq" id="WP_380018804.1">
    <property type="nucleotide sequence ID" value="NZ_JBHSHD010000002.1"/>
</dbReference>
<dbReference type="Gene3D" id="1.10.238.10">
    <property type="entry name" value="EF-hand"/>
    <property type="match status" value="2"/>
</dbReference>
<evidence type="ECO:0000256" key="1">
    <source>
        <dbReference type="ARBA" id="ARBA00022723"/>
    </source>
</evidence>
<dbReference type="InterPro" id="IPR002048">
    <property type="entry name" value="EF_hand_dom"/>
</dbReference>
<organism evidence="6 7">
    <name type="scientific">Dokdonella ginsengisoli</name>
    <dbReference type="NCBI Taxonomy" id="363846"/>
    <lineage>
        <taxon>Bacteria</taxon>
        <taxon>Pseudomonadati</taxon>
        <taxon>Pseudomonadota</taxon>
        <taxon>Gammaproteobacteria</taxon>
        <taxon>Lysobacterales</taxon>
        <taxon>Rhodanobacteraceae</taxon>
        <taxon>Dokdonella</taxon>
    </lineage>
</organism>
<proteinExistence type="predicted"/>
<keyword evidence="7" id="KW-1185">Reference proteome</keyword>
<dbReference type="PROSITE" id="PS00018">
    <property type="entry name" value="EF_HAND_1"/>
    <property type="match status" value="2"/>
</dbReference>
<evidence type="ECO:0000313" key="7">
    <source>
        <dbReference type="Proteomes" id="UP001595886"/>
    </source>
</evidence>
<sequence>MSIHSVRAALPFAALVLLLGVGAAHAQSGAPAKTAAAPAAAADDDEDGSAQKDRRARYVQRSFERFDTNHDGTIDRDEFGVGLGRFLDRQRAAFNRDFKAADANGDGKLSQEEASEANPVLAQHFEDIDANHDGFLTKSEIRASIREQQTRVTVEGDEQDDAAGASAQKKD</sequence>
<evidence type="ECO:0000313" key="6">
    <source>
        <dbReference type="EMBL" id="MFC4819066.1"/>
    </source>
</evidence>
<dbReference type="PANTHER" id="PTHR10827:SF98">
    <property type="entry name" value="45 KDA CALCIUM-BINDING PROTEIN"/>
    <property type="match status" value="1"/>
</dbReference>
<evidence type="ECO:0000256" key="4">
    <source>
        <dbReference type="SAM" id="SignalP"/>
    </source>
</evidence>